<feature type="region of interest" description="Disordered" evidence="1">
    <location>
        <begin position="71"/>
        <end position="104"/>
    </location>
</feature>
<evidence type="ECO:0000313" key="3">
    <source>
        <dbReference type="EMBL" id="KKN39262.1"/>
    </source>
</evidence>
<keyword evidence="2" id="KW-1133">Transmembrane helix</keyword>
<sequence length="104" mass="11792">MLSLLNELVFWLQMPWAILGAFMVGFWLMDGIRHWLRSPRKRPGARHGLHHCKRCWEMGWEEGWMVAAGENAIAKTPQPSSPLSSEDTETTGATQDWNGGSPRS</sequence>
<protein>
    <submittedName>
        <fullName evidence="3">Uncharacterized protein</fullName>
    </submittedName>
</protein>
<comment type="caution">
    <text evidence="3">The sequence shown here is derived from an EMBL/GenBank/DDBJ whole genome shotgun (WGS) entry which is preliminary data.</text>
</comment>
<keyword evidence="2" id="KW-0812">Transmembrane</keyword>
<feature type="transmembrane region" description="Helical" evidence="2">
    <location>
        <begin position="12"/>
        <end position="32"/>
    </location>
</feature>
<gene>
    <name evidence="3" type="ORF">LCGC14_0745450</name>
</gene>
<evidence type="ECO:0000256" key="1">
    <source>
        <dbReference type="SAM" id="MobiDB-lite"/>
    </source>
</evidence>
<proteinExistence type="predicted"/>
<dbReference type="EMBL" id="LAZR01001774">
    <property type="protein sequence ID" value="KKN39262.1"/>
    <property type="molecule type" value="Genomic_DNA"/>
</dbReference>
<keyword evidence="2" id="KW-0472">Membrane</keyword>
<organism evidence="3">
    <name type="scientific">marine sediment metagenome</name>
    <dbReference type="NCBI Taxonomy" id="412755"/>
    <lineage>
        <taxon>unclassified sequences</taxon>
        <taxon>metagenomes</taxon>
        <taxon>ecological metagenomes</taxon>
    </lineage>
</organism>
<reference evidence="3" key="1">
    <citation type="journal article" date="2015" name="Nature">
        <title>Complex archaea that bridge the gap between prokaryotes and eukaryotes.</title>
        <authorList>
            <person name="Spang A."/>
            <person name="Saw J.H."/>
            <person name="Jorgensen S.L."/>
            <person name="Zaremba-Niedzwiedzka K."/>
            <person name="Martijn J."/>
            <person name="Lind A.E."/>
            <person name="van Eijk R."/>
            <person name="Schleper C."/>
            <person name="Guy L."/>
            <person name="Ettema T.J."/>
        </authorList>
    </citation>
    <scope>NUCLEOTIDE SEQUENCE</scope>
</reference>
<dbReference type="AlphaFoldDB" id="A0A0F9QQM2"/>
<feature type="compositionally biased region" description="Polar residues" evidence="1">
    <location>
        <begin position="77"/>
        <end position="104"/>
    </location>
</feature>
<accession>A0A0F9QQM2</accession>
<evidence type="ECO:0000256" key="2">
    <source>
        <dbReference type="SAM" id="Phobius"/>
    </source>
</evidence>
<name>A0A0F9QQM2_9ZZZZ</name>